<dbReference type="EMBL" id="AP014631">
    <property type="protein sequence ID" value="BAP39661.1"/>
    <property type="molecule type" value="Genomic_DNA"/>
</dbReference>
<reference evidence="2" key="1">
    <citation type="journal article" date="2014" name="Genome Announc.">
        <title>Complete Genome Sequence of Mycoplasma canadense Strain HAZ 360_1 from Bovine Mastitic Milk in Japan.</title>
        <authorList>
            <person name="Hata E."/>
        </authorList>
    </citation>
    <scope>NUCLEOTIDE SEQUENCE [LARGE SCALE GENOMIC DNA]</scope>
    <source>
        <strain evidence="2">HAZ360_1</strain>
    </source>
</reference>
<evidence type="ECO:0000313" key="2">
    <source>
        <dbReference type="Proteomes" id="UP000031641"/>
    </source>
</evidence>
<dbReference type="OrthoDB" id="9810148at2"/>
<keyword evidence="2" id="KW-1185">Reference proteome</keyword>
<dbReference type="HOGENOM" id="CLU_078765_0_0_14"/>
<dbReference type="Gene3D" id="3.40.50.300">
    <property type="entry name" value="P-loop containing nucleotide triphosphate hydrolases"/>
    <property type="match status" value="1"/>
</dbReference>
<organism evidence="1 2">
    <name type="scientific">Metamycoplasma canadense</name>
    <dbReference type="NCBI Taxonomy" id="29554"/>
    <lineage>
        <taxon>Bacteria</taxon>
        <taxon>Bacillati</taxon>
        <taxon>Mycoplasmatota</taxon>
        <taxon>Mycoplasmoidales</taxon>
        <taxon>Metamycoplasmataceae</taxon>
        <taxon>Metamycoplasma</taxon>
    </lineage>
</organism>
<sequence length="291" mass="34013">MINSIFKNIIDNSLKQNKLSQVYLFSSKNIKNFDEYFLYFINSVNDEKFNSLSEIKFGDLYFFIDGKNEIIDKQSILDSIKETQETSIISKNKKKILIINNIENGTQQSLNSLLKFLENPPFNTIIIMSCNFITHVIKTIKSRAFIIEIQKLLDKDEINFKPFKNFFIISNIEYDEKIISSFTSLVTSCINSCKKPFEFLKNLIEVLNYNNKKIILDFLILVFLDIYKIINDINDLSILNEYKINKKSFAEISVVDIINTLKETKQNLNNSANFNLQKSNLLLELEKYYGI</sequence>
<dbReference type="Pfam" id="PF13177">
    <property type="entry name" value="DNA_pol3_delta2"/>
    <property type="match status" value="1"/>
</dbReference>
<dbReference type="RefSeq" id="WP_045433975.1">
    <property type="nucleotide sequence ID" value="NZ_AP014631.1"/>
</dbReference>
<proteinExistence type="predicted"/>
<evidence type="ECO:0000313" key="1">
    <source>
        <dbReference type="EMBL" id="BAP39661.1"/>
    </source>
</evidence>
<dbReference type="STRING" id="29554.MCAN360_0551"/>
<gene>
    <name evidence="1" type="ORF">MCAN360_0551</name>
</gene>
<name>A0A077L782_9BACT</name>
<dbReference type="AlphaFoldDB" id="A0A077L782"/>
<dbReference type="InterPro" id="IPR027417">
    <property type="entry name" value="P-loop_NTPase"/>
</dbReference>
<accession>A0A077L782</accession>
<dbReference type="KEGG" id="mcan:MCAN360_0551"/>
<protein>
    <submittedName>
        <fullName evidence="1">DNA polymerase III subunit</fullName>
    </submittedName>
</protein>
<dbReference type="Proteomes" id="UP000031641">
    <property type="component" value="Chromosome"/>
</dbReference>
<dbReference type="SUPFAM" id="SSF52540">
    <property type="entry name" value="P-loop containing nucleoside triphosphate hydrolases"/>
    <property type="match status" value="1"/>
</dbReference>